<evidence type="ECO:0000256" key="2">
    <source>
        <dbReference type="SAM" id="Phobius"/>
    </source>
</evidence>
<dbReference type="OrthoDB" id="4814718at2759"/>
<evidence type="ECO:0008006" key="6">
    <source>
        <dbReference type="Google" id="ProtNLM"/>
    </source>
</evidence>
<evidence type="ECO:0000313" key="4">
    <source>
        <dbReference type="EMBL" id="OIW33043.1"/>
    </source>
</evidence>
<accession>A0A1J7J0Y1</accession>
<evidence type="ECO:0000256" key="1">
    <source>
        <dbReference type="SAM" id="MobiDB-lite"/>
    </source>
</evidence>
<organism evidence="4 5">
    <name type="scientific">Coniochaeta ligniaria NRRL 30616</name>
    <dbReference type="NCBI Taxonomy" id="1408157"/>
    <lineage>
        <taxon>Eukaryota</taxon>
        <taxon>Fungi</taxon>
        <taxon>Dikarya</taxon>
        <taxon>Ascomycota</taxon>
        <taxon>Pezizomycotina</taxon>
        <taxon>Sordariomycetes</taxon>
        <taxon>Sordariomycetidae</taxon>
        <taxon>Coniochaetales</taxon>
        <taxon>Coniochaetaceae</taxon>
        <taxon>Coniochaeta</taxon>
    </lineage>
</organism>
<sequence length="368" mass="38863">MTKHAVLLALATLAKHATAGRRPEGSQWNPPAPTKALEPHDRAYLQISPRPTDSPLFRNAGELRRRDSASTSISSNTCGFWTDDGSAMSCDPAYTCTNQGQYRGCCVGSECATSSFPTVCYGATEKQCENPGAETMCCTYDINYPYCVTYLWATTASPNQVFSLFNCDTHDWAGQQILSAEPFAVTTTGTSSAPGGQATVPANDGSNSTSSNNNSGNSGTPVGAIVGGVIGGLAVIGIVVLGVVFMMLRYRKQQAAKLNGQRGRGDEAAPLSGAGSSPTSPANHYGPPVIKAEEYGTPMTQNSSPPGIFPTPTGLQYTTLPHPEDKLAASDGAVKTKQFSELGIDRRSELAHDQRSELGEDRRAELPN</sequence>
<feature type="compositionally biased region" description="Low complexity" evidence="1">
    <location>
        <begin position="205"/>
        <end position="218"/>
    </location>
</feature>
<keyword evidence="3" id="KW-0732">Signal</keyword>
<proteinExistence type="predicted"/>
<dbReference type="InParanoid" id="A0A1J7J0Y1"/>
<gene>
    <name evidence="4" type="ORF">CONLIGDRAFT_676852</name>
</gene>
<reference evidence="4 5" key="1">
    <citation type="submission" date="2016-10" db="EMBL/GenBank/DDBJ databases">
        <title>Draft genome sequence of Coniochaeta ligniaria NRRL30616, a lignocellulolytic fungus for bioabatement of inhibitors in plant biomass hydrolysates.</title>
        <authorList>
            <consortium name="DOE Joint Genome Institute"/>
            <person name="Jimenez D.J."/>
            <person name="Hector R.E."/>
            <person name="Riley R."/>
            <person name="Sun H."/>
            <person name="Grigoriev I.V."/>
            <person name="Van Elsas J.D."/>
            <person name="Nichols N.N."/>
        </authorList>
    </citation>
    <scope>NUCLEOTIDE SEQUENCE [LARGE SCALE GENOMIC DNA]</scope>
    <source>
        <strain evidence="4 5">NRRL 30616</strain>
    </source>
</reference>
<feature type="region of interest" description="Disordered" evidence="1">
    <location>
        <begin position="256"/>
        <end position="290"/>
    </location>
</feature>
<evidence type="ECO:0000256" key="3">
    <source>
        <dbReference type="SAM" id="SignalP"/>
    </source>
</evidence>
<feature type="chain" id="PRO_5012295139" description="Mid2 domain-containing protein" evidence="3">
    <location>
        <begin position="20"/>
        <end position="368"/>
    </location>
</feature>
<name>A0A1J7J0Y1_9PEZI</name>
<feature type="transmembrane region" description="Helical" evidence="2">
    <location>
        <begin position="222"/>
        <end position="248"/>
    </location>
</feature>
<dbReference type="STRING" id="1408157.A0A1J7J0Y1"/>
<feature type="region of interest" description="Disordered" evidence="1">
    <location>
        <begin position="344"/>
        <end position="368"/>
    </location>
</feature>
<protein>
    <recommendedName>
        <fullName evidence="6">Mid2 domain-containing protein</fullName>
    </recommendedName>
</protein>
<feature type="region of interest" description="Disordered" evidence="1">
    <location>
        <begin position="188"/>
        <end position="218"/>
    </location>
</feature>
<dbReference type="Proteomes" id="UP000182658">
    <property type="component" value="Unassembled WGS sequence"/>
</dbReference>
<dbReference type="EMBL" id="KV875094">
    <property type="protein sequence ID" value="OIW33043.1"/>
    <property type="molecule type" value="Genomic_DNA"/>
</dbReference>
<keyword evidence="2" id="KW-0472">Membrane</keyword>
<keyword evidence="2" id="KW-0812">Transmembrane</keyword>
<dbReference type="AlphaFoldDB" id="A0A1J7J0Y1"/>
<keyword evidence="5" id="KW-1185">Reference proteome</keyword>
<evidence type="ECO:0000313" key="5">
    <source>
        <dbReference type="Proteomes" id="UP000182658"/>
    </source>
</evidence>
<keyword evidence="2" id="KW-1133">Transmembrane helix</keyword>
<feature type="signal peptide" evidence="3">
    <location>
        <begin position="1"/>
        <end position="19"/>
    </location>
</feature>